<accession>A0A8S1X086</accession>
<dbReference type="Proteomes" id="UP000689195">
    <property type="component" value="Unassembled WGS sequence"/>
</dbReference>
<name>A0A8S1X086_9CILI</name>
<dbReference type="EMBL" id="CAJJDO010000110">
    <property type="protein sequence ID" value="CAD8195563.1"/>
    <property type="molecule type" value="Genomic_DNA"/>
</dbReference>
<keyword evidence="2" id="KW-1185">Reference proteome</keyword>
<reference evidence="1" key="1">
    <citation type="submission" date="2021-01" db="EMBL/GenBank/DDBJ databases">
        <authorList>
            <consortium name="Genoscope - CEA"/>
            <person name="William W."/>
        </authorList>
    </citation>
    <scope>NUCLEOTIDE SEQUENCE</scope>
</reference>
<evidence type="ECO:0000313" key="2">
    <source>
        <dbReference type="Proteomes" id="UP000689195"/>
    </source>
</evidence>
<dbReference type="AlphaFoldDB" id="A0A8S1X086"/>
<organism evidence="1 2">
    <name type="scientific">Paramecium pentaurelia</name>
    <dbReference type="NCBI Taxonomy" id="43138"/>
    <lineage>
        <taxon>Eukaryota</taxon>
        <taxon>Sar</taxon>
        <taxon>Alveolata</taxon>
        <taxon>Ciliophora</taxon>
        <taxon>Intramacronucleata</taxon>
        <taxon>Oligohymenophorea</taxon>
        <taxon>Peniculida</taxon>
        <taxon>Parameciidae</taxon>
        <taxon>Paramecium</taxon>
    </lineage>
</organism>
<comment type="caution">
    <text evidence="1">The sequence shown here is derived from an EMBL/GenBank/DDBJ whole genome shotgun (WGS) entry which is preliminary data.</text>
</comment>
<dbReference type="OrthoDB" id="10416605at2759"/>
<gene>
    <name evidence="1" type="ORF">PPENT_87.1.T1100011</name>
</gene>
<sequence length="39" mass="4709">MDQDGRKGDEMECVLMMVWKIKKINKCIYELKYGNKLKK</sequence>
<evidence type="ECO:0000313" key="1">
    <source>
        <dbReference type="EMBL" id="CAD8195563.1"/>
    </source>
</evidence>
<protein>
    <submittedName>
        <fullName evidence="1">Uncharacterized protein</fullName>
    </submittedName>
</protein>
<proteinExistence type="predicted"/>